<proteinExistence type="predicted"/>
<dbReference type="Proteomes" id="UP001500841">
    <property type="component" value="Unassembled WGS sequence"/>
</dbReference>
<keyword evidence="7" id="KW-1185">Reference proteome</keyword>
<evidence type="ECO:0000256" key="5">
    <source>
        <dbReference type="ARBA" id="ARBA00023277"/>
    </source>
</evidence>
<dbReference type="PANTHER" id="PTHR31609">
    <property type="entry name" value="YDJC DEACETYLASE FAMILY MEMBER"/>
    <property type="match status" value="1"/>
</dbReference>
<comment type="cofactor">
    <cofactor evidence="1">
        <name>Mg(2+)</name>
        <dbReference type="ChEBI" id="CHEBI:18420"/>
    </cofactor>
</comment>
<gene>
    <name evidence="6" type="primary">chbG</name>
    <name evidence="6" type="ORF">GCM10022392_25880</name>
</gene>
<keyword evidence="2" id="KW-0479">Metal-binding</keyword>
<accession>A0ABP7WZG1</accession>
<dbReference type="Pfam" id="PF04794">
    <property type="entry name" value="YdjC"/>
    <property type="match status" value="1"/>
</dbReference>
<keyword evidence="5" id="KW-0119">Carbohydrate metabolism</keyword>
<keyword evidence="3" id="KW-0378">Hydrolase</keyword>
<evidence type="ECO:0000256" key="2">
    <source>
        <dbReference type="ARBA" id="ARBA00022723"/>
    </source>
</evidence>
<dbReference type="PANTHER" id="PTHR31609:SF1">
    <property type="entry name" value="CARBOHYDRATE DEACETYLASE"/>
    <property type="match status" value="1"/>
</dbReference>
<evidence type="ECO:0000256" key="1">
    <source>
        <dbReference type="ARBA" id="ARBA00001946"/>
    </source>
</evidence>
<evidence type="ECO:0000256" key="3">
    <source>
        <dbReference type="ARBA" id="ARBA00022801"/>
    </source>
</evidence>
<organism evidence="6 7">
    <name type="scientific">Mucilaginibacter panaciglaebae</name>
    <dbReference type="NCBI Taxonomy" id="502331"/>
    <lineage>
        <taxon>Bacteria</taxon>
        <taxon>Pseudomonadati</taxon>
        <taxon>Bacteroidota</taxon>
        <taxon>Sphingobacteriia</taxon>
        <taxon>Sphingobacteriales</taxon>
        <taxon>Sphingobacteriaceae</taxon>
        <taxon>Mucilaginibacter</taxon>
    </lineage>
</organism>
<sequence length="265" mass="30315">MHKIIPLNVIANADDFGFDKLLTDGCILAFERGYINSISIMTNTDYFNEAVSVLKKYPSLRNIGIHVNFTAGKPLTNMDKRFLTSEGEWNPTVINKSYTILDKRARAAFYKELCCQIEQALKVGINVNHLNSHHHVHILPCFTGMFMKAASNYGLKLRLAQTNSSGNFLKNLYRRKLNAIIVSKDLHYANYFEYPYSSNKKNQSVNNIETIEFMFHPTFDEFGELTDHYDPISFNRWAQCFTDPVSEKIAIIKDGALCHYSIAGF</sequence>
<reference evidence="7" key="1">
    <citation type="journal article" date="2019" name="Int. J. Syst. Evol. Microbiol.">
        <title>The Global Catalogue of Microorganisms (GCM) 10K type strain sequencing project: providing services to taxonomists for standard genome sequencing and annotation.</title>
        <authorList>
            <consortium name="The Broad Institute Genomics Platform"/>
            <consortium name="The Broad Institute Genome Sequencing Center for Infectious Disease"/>
            <person name="Wu L."/>
            <person name="Ma J."/>
        </authorList>
    </citation>
    <scope>NUCLEOTIDE SEQUENCE [LARGE SCALE GENOMIC DNA]</scope>
    <source>
        <strain evidence="7">JCM 17085</strain>
    </source>
</reference>
<name>A0ABP7WZG1_9SPHI</name>
<evidence type="ECO:0000313" key="6">
    <source>
        <dbReference type="EMBL" id="GAA4100220.1"/>
    </source>
</evidence>
<protein>
    <submittedName>
        <fullName evidence="6">Chitin disaccharide deacetylase</fullName>
    </submittedName>
</protein>
<dbReference type="RefSeq" id="WP_345105160.1">
    <property type="nucleotide sequence ID" value="NZ_BAABCV010000009.1"/>
</dbReference>
<dbReference type="Gene3D" id="3.20.20.370">
    <property type="entry name" value="Glycoside hydrolase/deacetylase"/>
    <property type="match status" value="1"/>
</dbReference>
<evidence type="ECO:0000256" key="4">
    <source>
        <dbReference type="ARBA" id="ARBA00022842"/>
    </source>
</evidence>
<dbReference type="EMBL" id="BAABCV010000009">
    <property type="protein sequence ID" value="GAA4100220.1"/>
    <property type="molecule type" value="Genomic_DNA"/>
</dbReference>
<dbReference type="InterPro" id="IPR006879">
    <property type="entry name" value="YdjC-like"/>
</dbReference>
<evidence type="ECO:0000313" key="7">
    <source>
        <dbReference type="Proteomes" id="UP001500841"/>
    </source>
</evidence>
<comment type="caution">
    <text evidence="6">The sequence shown here is derived from an EMBL/GenBank/DDBJ whole genome shotgun (WGS) entry which is preliminary data.</text>
</comment>
<dbReference type="InterPro" id="IPR011330">
    <property type="entry name" value="Glyco_hydro/deAcase_b/a-brl"/>
</dbReference>
<dbReference type="SUPFAM" id="SSF88713">
    <property type="entry name" value="Glycoside hydrolase/deacetylase"/>
    <property type="match status" value="1"/>
</dbReference>
<keyword evidence="4" id="KW-0460">Magnesium</keyword>